<evidence type="ECO:0000313" key="2">
    <source>
        <dbReference type="Proteomes" id="UP000887577"/>
    </source>
</evidence>
<feature type="chain" id="PRO_5037563676" evidence="1">
    <location>
        <begin position="20"/>
        <end position="199"/>
    </location>
</feature>
<name>A0A914Y5Z1_9BILA</name>
<evidence type="ECO:0000256" key="1">
    <source>
        <dbReference type="SAM" id="SignalP"/>
    </source>
</evidence>
<evidence type="ECO:0000313" key="3">
    <source>
        <dbReference type="WBParaSite" id="PSU_v2.g15613.t1"/>
    </source>
</evidence>
<dbReference type="AlphaFoldDB" id="A0A914Y5Z1"/>
<organism evidence="2 3">
    <name type="scientific">Panagrolaimus superbus</name>
    <dbReference type="NCBI Taxonomy" id="310955"/>
    <lineage>
        <taxon>Eukaryota</taxon>
        <taxon>Metazoa</taxon>
        <taxon>Ecdysozoa</taxon>
        <taxon>Nematoda</taxon>
        <taxon>Chromadorea</taxon>
        <taxon>Rhabditida</taxon>
        <taxon>Tylenchina</taxon>
        <taxon>Panagrolaimomorpha</taxon>
        <taxon>Panagrolaimoidea</taxon>
        <taxon>Panagrolaimidae</taxon>
        <taxon>Panagrolaimus</taxon>
    </lineage>
</organism>
<keyword evidence="1" id="KW-0732">Signal</keyword>
<dbReference type="Proteomes" id="UP000887577">
    <property type="component" value="Unplaced"/>
</dbReference>
<dbReference type="WBParaSite" id="PSU_v2.g15613.t1">
    <property type="protein sequence ID" value="PSU_v2.g15613.t1"/>
    <property type="gene ID" value="PSU_v2.g15613"/>
</dbReference>
<feature type="signal peptide" evidence="1">
    <location>
        <begin position="1"/>
        <end position="19"/>
    </location>
</feature>
<reference evidence="3" key="1">
    <citation type="submission" date="2022-11" db="UniProtKB">
        <authorList>
            <consortium name="WormBaseParasite"/>
        </authorList>
    </citation>
    <scope>IDENTIFICATION</scope>
</reference>
<accession>A0A914Y5Z1</accession>
<sequence length="199" mass="22565">MKWIFFAIILSFFVDPVFSRSKFGSIINHVFSCDCFIRGNNGNSLDELLRSLSFETNVTTPKFHPKLFVVHPSRDTKPTMPPILTTPPLGIQQPIKQKENFLNTLISLIKESQQKLQDLGWIQADQDIPKPTVMQPPTIVQVAEESPNLFSIEQGSITRNIVRIGRFLQFADKFDCRCAGDLSSLVNAKRFVRFTVAHA</sequence>
<keyword evidence="2" id="KW-1185">Reference proteome</keyword>
<protein>
    <submittedName>
        <fullName evidence="3">Uncharacterized protein</fullName>
    </submittedName>
</protein>
<proteinExistence type="predicted"/>